<feature type="transmembrane region" description="Helical" evidence="1">
    <location>
        <begin position="268"/>
        <end position="287"/>
    </location>
</feature>
<feature type="transmembrane region" description="Helical" evidence="1">
    <location>
        <begin position="106"/>
        <end position="124"/>
    </location>
</feature>
<name>A0A0L0FMJ4_9EUKA</name>
<dbReference type="eggNOG" id="ENOG502QRYA">
    <property type="taxonomic scope" value="Eukaryota"/>
</dbReference>
<feature type="transmembrane region" description="Helical" evidence="1">
    <location>
        <begin position="136"/>
        <end position="159"/>
    </location>
</feature>
<feature type="transmembrane region" description="Helical" evidence="1">
    <location>
        <begin position="69"/>
        <end position="86"/>
    </location>
</feature>
<feature type="transmembrane region" description="Helical" evidence="1">
    <location>
        <begin position="165"/>
        <end position="185"/>
    </location>
</feature>
<protein>
    <recommendedName>
        <fullName evidence="4">SLC26A/SulP transporter domain-containing protein</fullName>
    </recommendedName>
</protein>
<accession>A0A0L0FMJ4</accession>
<dbReference type="EMBL" id="KQ242583">
    <property type="protein sequence ID" value="KNC77988.1"/>
    <property type="molecule type" value="Genomic_DNA"/>
</dbReference>
<dbReference type="RefSeq" id="XP_014151891.1">
    <property type="nucleotide sequence ID" value="XM_014296416.1"/>
</dbReference>
<evidence type="ECO:0000256" key="1">
    <source>
        <dbReference type="SAM" id="Phobius"/>
    </source>
</evidence>
<evidence type="ECO:0008006" key="4">
    <source>
        <dbReference type="Google" id="ProtNLM"/>
    </source>
</evidence>
<feature type="transmembrane region" description="Helical" evidence="1">
    <location>
        <begin position="217"/>
        <end position="234"/>
    </location>
</feature>
<feature type="transmembrane region" description="Helical" evidence="1">
    <location>
        <begin position="470"/>
        <end position="488"/>
    </location>
</feature>
<reference evidence="2 3" key="1">
    <citation type="submission" date="2011-02" db="EMBL/GenBank/DDBJ databases">
        <title>The Genome Sequence of Sphaeroforma arctica JP610.</title>
        <authorList>
            <consortium name="The Broad Institute Genome Sequencing Platform"/>
            <person name="Russ C."/>
            <person name="Cuomo C."/>
            <person name="Young S.K."/>
            <person name="Zeng Q."/>
            <person name="Gargeya S."/>
            <person name="Alvarado L."/>
            <person name="Berlin A."/>
            <person name="Chapman S.B."/>
            <person name="Chen Z."/>
            <person name="Freedman E."/>
            <person name="Gellesch M."/>
            <person name="Goldberg J."/>
            <person name="Griggs A."/>
            <person name="Gujja S."/>
            <person name="Heilman E."/>
            <person name="Heiman D."/>
            <person name="Howarth C."/>
            <person name="Mehta T."/>
            <person name="Neiman D."/>
            <person name="Pearson M."/>
            <person name="Roberts A."/>
            <person name="Saif S."/>
            <person name="Shea T."/>
            <person name="Shenoy N."/>
            <person name="Sisk P."/>
            <person name="Stolte C."/>
            <person name="Sykes S."/>
            <person name="White J."/>
            <person name="Yandava C."/>
            <person name="Burger G."/>
            <person name="Gray M.W."/>
            <person name="Holland P.W.H."/>
            <person name="King N."/>
            <person name="Lang F.B.F."/>
            <person name="Roger A.J."/>
            <person name="Ruiz-Trillo I."/>
            <person name="Haas B."/>
            <person name="Nusbaum C."/>
            <person name="Birren B."/>
        </authorList>
    </citation>
    <scope>NUCLEOTIDE SEQUENCE [LARGE SCALE GENOMIC DNA]</scope>
    <source>
        <strain evidence="2 3">JP610</strain>
    </source>
</reference>
<dbReference type="GeneID" id="25910067"/>
<evidence type="ECO:0000313" key="2">
    <source>
        <dbReference type="EMBL" id="KNC77989.1"/>
    </source>
</evidence>
<feature type="transmembrane region" description="Helical" evidence="1">
    <location>
        <begin position="307"/>
        <end position="331"/>
    </location>
</feature>
<dbReference type="OrthoDB" id="8068875at2759"/>
<dbReference type="EMBL" id="KQ242583">
    <property type="protein sequence ID" value="KNC77989.1"/>
    <property type="molecule type" value="Genomic_DNA"/>
</dbReference>
<dbReference type="PANTHER" id="PTHR31610:SF0">
    <property type="entry name" value="SLC26A_SULP TRANSPORTER DOMAIN-CONTAINING PROTEIN"/>
    <property type="match status" value="1"/>
</dbReference>
<feature type="transmembrane region" description="Helical" evidence="1">
    <location>
        <begin position="343"/>
        <end position="365"/>
    </location>
</feature>
<keyword evidence="3" id="KW-1185">Reference proteome</keyword>
<feature type="transmembrane region" description="Helical" evidence="1">
    <location>
        <begin position="192"/>
        <end position="211"/>
    </location>
</feature>
<keyword evidence="1" id="KW-0472">Membrane</keyword>
<feature type="transmembrane region" description="Helical" evidence="1">
    <location>
        <begin position="534"/>
        <end position="557"/>
    </location>
</feature>
<proteinExistence type="predicted"/>
<keyword evidence="1" id="KW-0812">Transmembrane</keyword>
<gene>
    <name evidence="2" type="ORF">SARC_09563</name>
</gene>
<feature type="transmembrane region" description="Helical" evidence="1">
    <location>
        <begin position="495"/>
        <end position="514"/>
    </location>
</feature>
<keyword evidence="1" id="KW-1133">Transmembrane helix</keyword>
<sequence length="617" mass="67889">MVPSLTKNPVSWAVDNVLLMGRPGDAPFIVAGDIEGFFCLFMNTLLDFTLLISLGQASGLHKQYIQEKIIPGAGLACLLGNLYYSWEARRIMRQEKRHDVAAQPFGIATPSLIGFYTLVLSPVAKETGDSEMGYKTCLILCLVTGIIYLFGFLIGPVMIKCLPQAANMGALATVGLSILAVPYTLETFEKPFLAIIPFLLFFLMVCGQVKLPFRFPYGMVVVLVGTGLGWVLRWSGSSEWKVTGDSLPFEWYYPEFHYEFLWDAYPHALRLLTIAIPLALVNVVNIIQCIAVSSDQANDKFCSWHSFIVNGVITAICAFLGNPVPTVIYIGQPTFKNLGARSAYSIINGVVLYALCSLGAIGYILDYMPQESMTPILLYIGLDITVSAITHVPRNHGIAVAAALLPGLAKMSGIQFDSIMKAVNEVLNERTKTLNPDEAHLLGSMGHISDIDVSTHFHDSFYLKGINSLSQGYLLTSMMLGALVVSFVERRWLQSSAYLAVLSLCSGLGLIHAWRFNEKTGATESYMIGEHGCWLAAKEYCIVYGICSFGCFLLQLTQNVRFRASFRNGFGAVCVFGRQHYRKGDRDELSLLLADDTSLFYDAMSQNGINGRITPTA</sequence>
<dbReference type="PANTHER" id="PTHR31610">
    <property type="entry name" value="SLR0360 PROTEIN"/>
    <property type="match status" value="1"/>
</dbReference>
<organism evidence="2 3">
    <name type="scientific">Sphaeroforma arctica JP610</name>
    <dbReference type="NCBI Taxonomy" id="667725"/>
    <lineage>
        <taxon>Eukaryota</taxon>
        <taxon>Ichthyosporea</taxon>
        <taxon>Ichthyophonida</taxon>
        <taxon>Sphaeroforma</taxon>
    </lineage>
</organism>
<dbReference type="Proteomes" id="UP000054560">
    <property type="component" value="Unassembled WGS sequence"/>
</dbReference>
<feature type="transmembrane region" description="Helical" evidence="1">
    <location>
        <begin position="34"/>
        <end position="57"/>
    </location>
</feature>
<dbReference type="RefSeq" id="XP_014151890.1">
    <property type="nucleotide sequence ID" value="XM_014296415.1"/>
</dbReference>
<evidence type="ECO:0000313" key="3">
    <source>
        <dbReference type="Proteomes" id="UP000054560"/>
    </source>
</evidence>
<dbReference type="AlphaFoldDB" id="A0A0L0FMJ4"/>